<dbReference type="HAMAP" id="MF_00272">
    <property type="entry name" value="GcvH"/>
    <property type="match status" value="1"/>
</dbReference>
<dbReference type="InterPro" id="IPR002930">
    <property type="entry name" value="GCV_H"/>
</dbReference>
<comment type="subunit">
    <text evidence="3">The glycine cleavage system is composed of four proteins: P, T, L and H.</text>
</comment>
<comment type="similarity">
    <text evidence="1 3">Belongs to the GcvH family.</text>
</comment>
<evidence type="ECO:0000256" key="3">
    <source>
        <dbReference type="HAMAP-Rule" id="MF_00272"/>
    </source>
</evidence>
<dbReference type="PROSITE" id="PS50968">
    <property type="entry name" value="BIOTINYL_LIPOYL"/>
    <property type="match status" value="1"/>
</dbReference>
<dbReference type="SUPFAM" id="SSF51230">
    <property type="entry name" value="Single hybrid motif"/>
    <property type="match status" value="1"/>
</dbReference>
<dbReference type="PANTHER" id="PTHR11715:SF3">
    <property type="entry name" value="GLYCINE CLEAVAGE SYSTEM H PROTEIN-RELATED"/>
    <property type="match status" value="1"/>
</dbReference>
<dbReference type="EMBL" id="CP102453">
    <property type="protein sequence ID" value="UUX34348.1"/>
    <property type="molecule type" value="Genomic_DNA"/>
</dbReference>
<evidence type="ECO:0000313" key="6">
    <source>
        <dbReference type="Proteomes" id="UP001315967"/>
    </source>
</evidence>
<dbReference type="Proteomes" id="UP001315967">
    <property type="component" value="Chromosome"/>
</dbReference>
<feature type="modified residue" description="N6-lipoyllysine" evidence="3">
    <location>
        <position position="64"/>
    </location>
</feature>
<dbReference type="InterPro" id="IPR033753">
    <property type="entry name" value="GCV_H/Fam206"/>
</dbReference>
<evidence type="ECO:0000256" key="2">
    <source>
        <dbReference type="ARBA" id="ARBA00022823"/>
    </source>
</evidence>
<reference evidence="5 6" key="1">
    <citation type="submission" date="2022-08" db="EMBL/GenBank/DDBJ databases">
        <title>Aerococcaceae sp. nov isolated from spoiled eye mask.</title>
        <authorList>
            <person name="Zhou G."/>
            <person name="Xie X.-B."/>
            <person name="Shi Q.-S."/>
            <person name="Wang Y.-S."/>
            <person name="Wen X."/>
            <person name="Peng H."/>
            <person name="Yang X.-J."/>
            <person name="Tao H.-B."/>
            <person name="Huang X.-M."/>
        </authorList>
    </citation>
    <scope>NUCLEOTIDE SEQUENCE [LARGE SCALE GENOMIC DNA]</scope>
    <source>
        <strain evidence="6">DM20194951</strain>
    </source>
</reference>
<dbReference type="RefSeq" id="WP_313793851.1">
    <property type="nucleotide sequence ID" value="NZ_CP102453.1"/>
</dbReference>
<evidence type="ECO:0000313" key="5">
    <source>
        <dbReference type="EMBL" id="UUX34348.1"/>
    </source>
</evidence>
<gene>
    <name evidence="3 5" type="primary">gcvH</name>
    <name evidence="5" type="ORF">NRE15_01480</name>
</gene>
<protein>
    <recommendedName>
        <fullName evidence="3">Glycine cleavage system H protein</fullName>
    </recommendedName>
</protein>
<dbReference type="NCBIfam" id="TIGR00527">
    <property type="entry name" value="gcvH"/>
    <property type="match status" value="1"/>
</dbReference>
<sequence>MVDTKDLFYTEEHEWVEVLEDNKIRLGITQFAVDSLGDIVYVELPELEANYHADDEFAIVESVKSTSGIYTPATGVVSAVNAALVDEPELINNNPYVDGWLIEITLDEALDTSSLLDLEAYEKLIED</sequence>
<comment type="function">
    <text evidence="3">The glycine cleavage system catalyzes the degradation of glycine. The H protein shuttles the methylamine group of glycine from the P protein to the T protein.</text>
</comment>
<accession>A0ABY5P7H0</accession>
<feature type="domain" description="Lipoyl-binding" evidence="4">
    <location>
        <begin position="23"/>
        <end position="105"/>
    </location>
</feature>
<dbReference type="CDD" id="cd06848">
    <property type="entry name" value="GCS_H"/>
    <property type="match status" value="1"/>
</dbReference>
<dbReference type="InterPro" id="IPR017453">
    <property type="entry name" value="GCV_H_sub"/>
</dbReference>
<name>A0ABY5P7H0_9LACT</name>
<dbReference type="PANTHER" id="PTHR11715">
    <property type="entry name" value="GLYCINE CLEAVAGE SYSTEM H PROTEIN"/>
    <property type="match status" value="1"/>
</dbReference>
<keyword evidence="6" id="KW-1185">Reference proteome</keyword>
<dbReference type="NCBIfam" id="NF002270">
    <property type="entry name" value="PRK01202.1"/>
    <property type="match status" value="1"/>
</dbReference>
<organism evidence="5 6">
    <name type="scientific">Fundicoccus culcitae</name>
    <dbReference type="NCBI Taxonomy" id="2969821"/>
    <lineage>
        <taxon>Bacteria</taxon>
        <taxon>Bacillati</taxon>
        <taxon>Bacillota</taxon>
        <taxon>Bacilli</taxon>
        <taxon>Lactobacillales</taxon>
        <taxon>Aerococcaceae</taxon>
        <taxon>Fundicoccus</taxon>
    </lineage>
</organism>
<evidence type="ECO:0000256" key="1">
    <source>
        <dbReference type="ARBA" id="ARBA00009249"/>
    </source>
</evidence>
<dbReference type="InterPro" id="IPR011053">
    <property type="entry name" value="Single_hybrid_motif"/>
</dbReference>
<dbReference type="Pfam" id="PF01597">
    <property type="entry name" value="GCV_H"/>
    <property type="match status" value="1"/>
</dbReference>
<evidence type="ECO:0000259" key="4">
    <source>
        <dbReference type="PROSITE" id="PS50968"/>
    </source>
</evidence>
<dbReference type="Gene3D" id="2.40.50.100">
    <property type="match status" value="1"/>
</dbReference>
<proteinExistence type="inferred from homology"/>
<comment type="cofactor">
    <cofactor evidence="3">
        <name>(R)-lipoate</name>
        <dbReference type="ChEBI" id="CHEBI:83088"/>
    </cofactor>
    <text evidence="3">Binds 1 lipoyl cofactor covalently.</text>
</comment>
<keyword evidence="2 3" id="KW-0450">Lipoyl</keyword>
<dbReference type="InterPro" id="IPR000089">
    <property type="entry name" value="Biotin_lipoyl"/>
</dbReference>